<dbReference type="Proteomes" id="UP000295543">
    <property type="component" value="Unassembled WGS sequence"/>
</dbReference>
<sequence>MRIRSSLFQSLAAVGACAMGCAALAAPPTQCPALADLPALHCVSNAQGWFYAGTPDAAADLAADASSVAMEFSRYFGRPAPRGAVIAAGTAQTISASTTDALKAAGATWQLPWLDAAERRDLQRSALHKQLRARLPDASDADIRARIDAAIPAQPATTQDATDRSAVRHEIGHMALMRAFWPAPSAQAAAAGHYGGPGPDWLDELAAVLMESDTMADSRRALLGRPDAADHLRPLDVFFAQSHPMAAQLPALQAQATSDAGAGGRVRVLSGEAAQRLAGDARWFYAQARGVADFLLASSDDPAVFGSIAAFLADGGDMDGWLAAHGNRYGLPTTVAALGAAWTQWLAARGAQPATDAPQVR</sequence>
<evidence type="ECO:0000313" key="3">
    <source>
        <dbReference type="Proteomes" id="UP000295543"/>
    </source>
</evidence>
<feature type="chain" id="PRO_5020633095" evidence="1">
    <location>
        <begin position="26"/>
        <end position="361"/>
    </location>
</feature>
<dbReference type="PROSITE" id="PS51257">
    <property type="entry name" value="PROKAR_LIPOPROTEIN"/>
    <property type="match status" value="1"/>
</dbReference>
<keyword evidence="1" id="KW-0732">Signal</keyword>
<proteinExistence type="predicted"/>
<dbReference type="RefSeq" id="WP_133392145.1">
    <property type="nucleotide sequence ID" value="NZ_SMTG01000002.1"/>
</dbReference>
<comment type="caution">
    <text evidence="2">The sequence shown here is derived from an EMBL/GenBank/DDBJ whole genome shotgun (WGS) entry which is preliminary data.</text>
</comment>
<evidence type="ECO:0000313" key="2">
    <source>
        <dbReference type="EMBL" id="TDK32556.1"/>
    </source>
</evidence>
<dbReference type="AlphaFoldDB" id="A0A4R5UBX3"/>
<accession>A0A4R5UBX3</accession>
<keyword evidence="3" id="KW-1185">Reference proteome</keyword>
<name>A0A4R5UBX3_9GAMM</name>
<organism evidence="2 3">
    <name type="scientific">Luteimonas terrae</name>
    <dbReference type="NCBI Taxonomy" id="1530191"/>
    <lineage>
        <taxon>Bacteria</taxon>
        <taxon>Pseudomonadati</taxon>
        <taxon>Pseudomonadota</taxon>
        <taxon>Gammaproteobacteria</taxon>
        <taxon>Lysobacterales</taxon>
        <taxon>Lysobacteraceae</taxon>
        <taxon>Luteimonas</taxon>
    </lineage>
</organism>
<protein>
    <submittedName>
        <fullName evidence="2">Uncharacterized protein</fullName>
    </submittedName>
</protein>
<reference evidence="2 3" key="1">
    <citation type="submission" date="2019-03" db="EMBL/GenBank/DDBJ databases">
        <title>Luteimonas zhaokaii sp.nov., isolated from the rectal contents of Plateau pika in Yushu, Qinghai Province, China.</title>
        <authorList>
            <person name="Zhang G."/>
        </authorList>
    </citation>
    <scope>NUCLEOTIDE SEQUENCE [LARGE SCALE GENOMIC DNA]</scope>
    <source>
        <strain evidence="2 3">THG-MD21</strain>
    </source>
</reference>
<dbReference type="EMBL" id="SMTG01000002">
    <property type="protein sequence ID" value="TDK32556.1"/>
    <property type="molecule type" value="Genomic_DNA"/>
</dbReference>
<gene>
    <name evidence="2" type="ORF">E2F49_00290</name>
</gene>
<dbReference type="OrthoDB" id="6051500at2"/>
<evidence type="ECO:0000256" key="1">
    <source>
        <dbReference type="SAM" id="SignalP"/>
    </source>
</evidence>
<feature type="signal peptide" evidence="1">
    <location>
        <begin position="1"/>
        <end position="25"/>
    </location>
</feature>